<protein>
    <submittedName>
        <fullName evidence="1">Uncharacterized protein</fullName>
    </submittedName>
</protein>
<comment type="caution">
    <text evidence="1">The sequence shown here is derived from an EMBL/GenBank/DDBJ whole genome shotgun (WGS) entry which is preliminary data.</text>
</comment>
<dbReference type="EMBL" id="BAAAMU010000145">
    <property type="protein sequence ID" value="GAA1685703.1"/>
    <property type="molecule type" value="Genomic_DNA"/>
</dbReference>
<evidence type="ECO:0000313" key="1">
    <source>
        <dbReference type="EMBL" id="GAA1685703.1"/>
    </source>
</evidence>
<evidence type="ECO:0000313" key="2">
    <source>
        <dbReference type="Proteomes" id="UP001500064"/>
    </source>
</evidence>
<dbReference type="Proteomes" id="UP001500064">
    <property type="component" value="Unassembled WGS sequence"/>
</dbReference>
<name>A0ABN2HCP6_9ACTN</name>
<proteinExistence type="predicted"/>
<accession>A0ABN2HCP6</accession>
<organism evidence="1 2">
    <name type="scientific">Nonomuraea maheshkhaliensis</name>
    <dbReference type="NCBI Taxonomy" id="419590"/>
    <lineage>
        <taxon>Bacteria</taxon>
        <taxon>Bacillati</taxon>
        <taxon>Actinomycetota</taxon>
        <taxon>Actinomycetes</taxon>
        <taxon>Streptosporangiales</taxon>
        <taxon>Streptosporangiaceae</taxon>
        <taxon>Nonomuraea</taxon>
    </lineage>
</organism>
<keyword evidence="2" id="KW-1185">Reference proteome</keyword>
<reference evidence="1 2" key="1">
    <citation type="journal article" date="2019" name="Int. J. Syst. Evol. Microbiol.">
        <title>The Global Catalogue of Microorganisms (GCM) 10K type strain sequencing project: providing services to taxonomists for standard genome sequencing and annotation.</title>
        <authorList>
            <consortium name="The Broad Institute Genomics Platform"/>
            <consortium name="The Broad Institute Genome Sequencing Center for Infectious Disease"/>
            <person name="Wu L."/>
            <person name="Ma J."/>
        </authorList>
    </citation>
    <scope>NUCLEOTIDE SEQUENCE [LARGE SCALE GENOMIC DNA]</scope>
    <source>
        <strain evidence="1 2">JCM 13929</strain>
    </source>
</reference>
<sequence length="47" mass="5488">MCPEDLLEAADELLGIAKDRDAGGQLRFHRGQRDAQDHCWWVPPWHF</sequence>
<gene>
    <name evidence="1" type="ORF">GCM10009733_097980</name>
</gene>